<dbReference type="PROSITE" id="PS51123">
    <property type="entry name" value="OMPA_2"/>
    <property type="match status" value="1"/>
</dbReference>
<evidence type="ECO:0000256" key="1">
    <source>
        <dbReference type="PROSITE-ProRule" id="PRU00473"/>
    </source>
</evidence>
<feature type="domain" description="OmpA-like" evidence="4">
    <location>
        <begin position="348"/>
        <end position="463"/>
    </location>
</feature>
<dbReference type="InterPro" id="IPR006665">
    <property type="entry name" value="OmpA-like"/>
</dbReference>
<keyword evidence="2" id="KW-0175">Coiled coil</keyword>
<comment type="caution">
    <text evidence="5">The sequence shown here is derived from an EMBL/GenBank/DDBJ whole genome shotgun (WGS) entry which is preliminary data.</text>
</comment>
<evidence type="ECO:0000256" key="2">
    <source>
        <dbReference type="SAM" id="Coils"/>
    </source>
</evidence>
<feature type="compositionally biased region" description="Basic and acidic residues" evidence="3">
    <location>
        <begin position="71"/>
        <end position="81"/>
    </location>
</feature>
<reference evidence="5 6" key="1">
    <citation type="submission" date="2012-05" db="EMBL/GenBank/DDBJ databases">
        <title>Genome sequence of Nitritalea halalkaliphila LW7.</title>
        <authorList>
            <person name="Jangir P.K."/>
            <person name="Singh A."/>
            <person name="Shivaji S."/>
            <person name="Sharma R."/>
        </authorList>
    </citation>
    <scope>NUCLEOTIDE SEQUENCE [LARGE SCALE GENOMIC DNA]</scope>
    <source>
        <strain evidence="5 6">LW7</strain>
    </source>
</reference>
<dbReference type="OrthoDB" id="853367at2"/>
<name>I5C9F2_9BACT</name>
<organism evidence="5 6">
    <name type="scientific">Nitritalea halalkaliphila LW7</name>
    <dbReference type="NCBI Taxonomy" id="1189621"/>
    <lineage>
        <taxon>Bacteria</taxon>
        <taxon>Pseudomonadati</taxon>
        <taxon>Bacteroidota</taxon>
        <taxon>Cytophagia</taxon>
        <taxon>Cytophagales</taxon>
        <taxon>Cyclobacteriaceae</taxon>
        <taxon>Nitritalea</taxon>
    </lineage>
</organism>
<dbReference type="RefSeq" id="WP_009053456.1">
    <property type="nucleotide sequence ID" value="NZ_AJYA01000005.1"/>
</dbReference>
<dbReference type="GO" id="GO:0016020">
    <property type="term" value="C:membrane"/>
    <property type="evidence" value="ECO:0007669"/>
    <property type="project" value="UniProtKB-UniRule"/>
</dbReference>
<evidence type="ECO:0000313" key="5">
    <source>
        <dbReference type="EMBL" id="EIM78454.1"/>
    </source>
</evidence>
<sequence length="465" mass="51300">MLREGFGWDSETTRSLEEALLMPIASSDTTVNRAAVQQQEERSRRSRRGAAEASTQEEASQESAVSEQEGADARTTAERRRQFSSSGMRADSVQQQALQRRIDTLYIRNETQEPTRVERVERERYVEDERMQRRMDQLDRESRALREERQALETQRQQQQQAMGTLNRAGAVRATAGTGAAEGAATSGSAGAAASPSPWWPFAGGVAAGVAVGSATSNGAGAPPAGVSTTVGARNVVSSEPRTLEERLEAAAYEQEVLRRQQLALYTVSESVLRFPILDASERREFEQLTSIAVGEAEQVAAPRFTQGAQPAADTQKALAEVEKRLAETEAELASLRASREPSSLDRTEVRLLNSKVEVFFGVNQRQASEEEIQKLEEIARFVKERPGYGLRLLGFADNTGNISYNIRLIEDRIAFIREQLVEQFEVPAEQIEKEVGGLVVRGRQSGTNDADRKVEVRIAALDDE</sequence>
<dbReference type="Proteomes" id="UP000005551">
    <property type="component" value="Unassembled WGS sequence"/>
</dbReference>
<dbReference type="SUPFAM" id="SSF103088">
    <property type="entry name" value="OmpA-like"/>
    <property type="match status" value="1"/>
</dbReference>
<proteinExistence type="predicted"/>
<dbReference type="STRING" id="1189621.A3SI_02788"/>
<feature type="compositionally biased region" description="Low complexity" evidence="3">
    <location>
        <begin position="152"/>
        <end position="162"/>
    </location>
</feature>
<keyword evidence="6" id="KW-1185">Reference proteome</keyword>
<dbReference type="Gene3D" id="3.30.1330.60">
    <property type="entry name" value="OmpA-like domain"/>
    <property type="match status" value="1"/>
</dbReference>
<evidence type="ECO:0000313" key="6">
    <source>
        <dbReference type="Proteomes" id="UP000005551"/>
    </source>
</evidence>
<feature type="region of interest" description="Disordered" evidence="3">
    <location>
        <begin position="148"/>
        <end position="167"/>
    </location>
</feature>
<evidence type="ECO:0000256" key="3">
    <source>
        <dbReference type="SAM" id="MobiDB-lite"/>
    </source>
</evidence>
<accession>I5C9F2</accession>
<keyword evidence="1" id="KW-0472">Membrane</keyword>
<feature type="region of interest" description="Disordered" evidence="3">
    <location>
        <begin position="25"/>
        <end position="96"/>
    </location>
</feature>
<gene>
    <name evidence="5" type="ORF">A3SI_02788</name>
</gene>
<protein>
    <submittedName>
        <fullName evidence="5">OmpA/MotB domain-containing protein</fullName>
    </submittedName>
</protein>
<feature type="compositionally biased region" description="Low complexity" evidence="3">
    <location>
        <begin position="51"/>
        <end position="68"/>
    </location>
</feature>
<dbReference type="InterPro" id="IPR036737">
    <property type="entry name" value="OmpA-like_sf"/>
</dbReference>
<feature type="compositionally biased region" description="Polar residues" evidence="3">
    <location>
        <begin position="83"/>
        <end position="96"/>
    </location>
</feature>
<feature type="coiled-coil region" evidence="2">
    <location>
        <begin position="312"/>
        <end position="339"/>
    </location>
</feature>
<dbReference type="AlphaFoldDB" id="I5C9F2"/>
<evidence type="ECO:0000259" key="4">
    <source>
        <dbReference type="PROSITE" id="PS51123"/>
    </source>
</evidence>
<dbReference type="EMBL" id="AJYA01000005">
    <property type="protein sequence ID" value="EIM78454.1"/>
    <property type="molecule type" value="Genomic_DNA"/>
</dbReference>